<accession>F0QXT9</accession>
<dbReference type="eggNOG" id="arCOG04851">
    <property type="taxonomic scope" value="Archaea"/>
</dbReference>
<dbReference type="AlphaFoldDB" id="F0QXT9"/>
<protein>
    <submittedName>
        <fullName evidence="1">Uncharacterized protein</fullName>
    </submittedName>
</protein>
<reference evidence="1 2" key="1">
    <citation type="journal article" date="2011" name="J. Bacteriol.">
        <title>Complete genome sequence of 'Vulcanisaeta moutnovskia' strain 768-28, a novel member of the hyperthermophilic crenarchaeal genus vulcanisaeta.</title>
        <authorList>
            <person name="Gumerov V.M."/>
            <person name="Mardanov A.V."/>
            <person name="Beletsky A.V."/>
            <person name="Prokofeva M.I."/>
            <person name="Bonch-Osmolovskaya E.A."/>
            <person name="Ravin N.V."/>
            <person name="Skryabin K.G."/>
        </authorList>
    </citation>
    <scope>NUCLEOTIDE SEQUENCE [LARGE SCALE GENOMIC DNA]</scope>
    <source>
        <strain evidence="1 2">768-28</strain>
    </source>
</reference>
<name>F0QXT9_VULM7</name>
<proteinExistence type="predicted"/>
<dbReference type="HOGENOM" id="CLU_959121_0_0_2"/>
<organism evidence="1 2">
    <name type="scientific">Vulcanisaeta moutnovskia (strain 768-28)</name>
    <dbReference type="NCBI Taxonomy" id="985053"/>
    <lineage>
        <taxon>Archaea</taxon>
        <taxon>Thermoproteota</taxon>
        <taxon>Thermoprotei</taxon>
        <taxon>Thermoproteales</taxon>
        <taxon>Thermoproteaceae</taxon>
        <taxon>Vulcanisaeta</taxon>
    </lineage>
</organism>
<gene>
    <name evidence="1" type="ordered locus">VMUT_1045</name>
</gene>
<dbReference type="EMBL" id="CP002529">
    <property type="protein sequence ID" value="ADY01252.1"/>
    <property type="molecule type" value="Genomic_DNA"/>
</dbReference>
<dbReference type="Proteomes" id="UP000007485">
    <property type="component" value="Chromosome"/>
</dbReference>
<evidence type="ECO:0000313" key="1">
    <source>
        <dbReference type="EMBL" id="ADY01252.1"/>
    </source>
</evidence>
<dbReference type="KEGG" id="vmo:VMUT_1045"/>
<sequence>MGDNPFHGIKHLAQSEARFRGGVKDLRYAIKLVIGSRDAGADGFMLSVSDTTLSILSGIRNHVDRRKFLIAAIAPYAYEYVRKATVVGTVGLVKEFVDNVTKSSNIRAIYHGFKAAVSMDLLNGLKALIDYELGRIKNAYGSKPWTLMLHELIVDTLVPYGLAEVLAEALEYIRGRGVIPGIETRNLPTVYKALGEYSVMDYVVFSAPFNRVGFQMSPSKEAYEEFVRRYPGKLIAFSVLASGLLKPREALDYVAKFKNELLGIVIGVSKEEQVSVFKLARELLG</sequence>
<dbReference type="STRING" id="985053.VMUT_1045"/>
<evidence type="ECO:0000313" key="2">
    <source>
        <dbReference type="Proteomes" id="UP000007485"/>
    </source>
</evidence>
<keyword evidence="2" id="KW-1185">Reference proteome</keyword>